<evidence type="ECO:0008006" key="3">
    <source>
        <dbReference type="Google" id="ProtNLM"/>
    </source>
</evidence>
<dbReference type="EMBL" id="BAABRT010000015">
    <property type="protein sequence ID" value="GAA5525438.1"/>
    <property type="molecule type" value="Genomic_DNA"/>
</dbReference>
<comment type="caution">
    <text evidence="1">The sequence shown here is derived from an EMBL/GenBank/DDBJ whole genome shotgun (WGS) entry which is preliminary data.</text>
</comment>
<gene>
    <name evidence="1" type="ORF">Maes01_02008</name>
</gene>
<keyword evidence="2" id="KW-1185">Reference proteome</keyword>
<evidence type="ECO:0000313" key="2">
    <source>
        <dbReference type="Proteomes" id="UP001408594"/>
    </source>
</evidence>
<organism evidence="1 2">
    <name type="scientific">Microbulbifer aestuariivivens</name>
    <dbReference type="NCBI Taxonomy" id="1908308"/>
    <lineage>
        <taxon>Bacteria</taxon>
        <taxon>Pseudomonadati</taxon>
        <taxon>Pseudomonadota</taxon>
        <taxon>Gammaproteobacteria</taxon>
        <taxon>Cellvibrionales</taxon>
        <taxon>Microbulbiferaceae</taxon>
        <taxon>Microbulbifer</taxon>
    </lineage>
</organism>
<accession>A0ABP9WQF9</accession>
<dbReference type="InterPro" id="IPR036291">
    <property type="entry name" value="NAD(P)-bd_dom_sf"/>
</dbReference>
<reference evidence="1 2" key="1">
    <citation type="submission" date="2024-02" db="EMBL/GenBank/DDBJ databases">
        <title>Microbulbifer aestuariivivens NBRC 112533.</title>
        <authorList>
            <person name="Ichikawa N."/>
            <person name="Katano-Makiyama Y."/>
            <person name="Hidaka K."/>
        </authorList>
    </citation>
    <scope>NUCLEOTIDE SEQUENCE [LARGE SCALE GENOMIC DNA]</scope>
    <source>
        <strain evidence="1 2">NBRC 112533</strain>
    </source>
</reference>
<dbReference type="CDD" id="cd05233">
    <property type="entry name" value="SDR_c"/>
    <property type="match status" value="1"/>
</dbReference>
<protein>
    <recommendedName>
        <fullName evidence="3">SDR family oxidoreductase</fullName>
    </recommendedName>
</protein>
<proteinExistence type="predicted"/>
<dbReference type="SUPFAM" id="SSF51735">
    <property type="entry name" value="NAD(P)-binding Rossmann-fold domains"/>
    <property type="match status" value="1"/>
</dbReference>
<dbReference type="PANTHER" id="PTHR24314">
    <property type="entry name" value="NON-SPECIFIC LIPID TRANSFER PROTEIN-RELATED"/>
    <property type="match status" value="1"/>
</dbReference>
<dbReference type="Proteomes" id="UP001408594">
    <property type="component" value="Unassembled WGS sequence"/>
</dbReference>
<dbReference type="Gene3D" id="3.40.50.720">
    <property type="entry name" value="NAD(P)-binding Rossmann-like Domain"/>
    <property type="match status" value="1"/>
</dbReference>
<name>A0ABP9WQF9_9GAMM</name>
<sequence length="268" mass="28694">MKTVVITGSTRGIGRGLAENFLASGCRVIISARSQSKVDEAVAELAEKYGASAVAGLRCDITSAQQLSELWAFASENGPVDYWINNAGMSIARKPLAQQSAEDLQRIVDTNLTGLLLACKVALTGMQEQGHGQIWNMEGFGSTGQVAPGMAAYGATKRALNYLNKSLQKEVKGTGVQVNTLSPGIVVTDLLVGDYDLTSSDWQKTRKILNILGDTVETVTPFLVRGVLKAQKSGTRVVWLTGGKAFVRFLTAGFNKRDLFTAYESNPA</sequence>
<dbReference type="Pfam" id="PF00106">
    <property type="entry name" value="adh_short"/>
    <property type="match status" value="1"/>
</dbReference>
<dbReference type="InterPro" id="IPR052625">
    <property type="entry name" value="Chl_b_Red"/>
</dbReference>
<dbReference type="RefSeq" id="WP_345551132.1">
    <property type="nucleotide sequence ID" value="NZ_BAABRT010000015.1"/>
</dbReference>
<dbReference type="PRINTS" id="PR00081">
    <property type="entry name" value="GDHRDH"/>
</dbReference>
<evidence type="ECO:0000313" key="1">
    <source>
        <dbReference type="EMBL" id="GAA5525438.1"/>
    </source>
</evidence>
<dbReference type="PANTHER" id="PTHR24314:SF21">
    <property type="entry name" value="CHLOROPHYLL(IDE) B REDUCTASE NYC1, CHLOROPLASTIC-RELATED"/>
    <property type="match status" value="1"/>
</dbReference>
<dbReference type="InterPro" id="IPR002347">
    <property type="entry name" value="SDR_fam"/>
</dbReference>